<dbReference type="GO" id="GO:0005975">
    <property type="term" value="P:carbohydrate metabolic process"/>
    <property type="evidence" value="ECO:0007669"/>
    <property type="project" value="InterPro"/>
</dbReference>
<dbReference type="Proteomes" id="UP000032141">
    <property type="component" value="Chromosome C7"/>
</dbReference>
<dbReference type="CDD" id="cd02021">
    <property type="entry name" value="GntK"/>
    <property type="match status" value="1"/>
</dbReference>
<keyword evidence="11" id="KW-1185">Reference proteome</keyword>
<evidence type="ECO:0000256" key="6">
    <source>
        <dbReference type="ARBA" id="ARBA00022777"/>
    </source>
</evidence>
<evidence type="ECO:0000256" key="1">
    <source>
        <dbReference type="ARBA" id="ARBA00004875"/>
    </source>
</evidence>
<dbReference type="AlphaFoldDB" id="A0A0D3D3N0"/>
<accession>A0A0D3D3N0</accession>
<organism evidence="10 11">
    <name type="scientific">Brassica oleracea var. oleracea</name>
    <dbReference type="NCBI Taxonomy" id="109376"/>
    <lineage>
        <taxon>Eukaryota</taxon>
        <taxon>Viridiplantae</taxon>
        <taxon>Streptophyta</taxon>
        <taxon>Embryophyta</taxon>
        <taxon>Tracheophyta</taxon>
        <taxon>Spermatophyta</taxon>
        <taxon>Magnoliopsida</taxon>
        <taxon>eudicotyledons</taxon>
        <taxon>Gunneridae</taxon>
        <taxon>Pentapetalae</taxon>
        <taxon>rosids</taxon>
        <taxon>malvids</taxon>
        <taxon>Brassicales</taxon>
        <taxon>Brassicaceae</taxon>
        <taxon>Brassiceae</taxon>
        <taxon>Brassica</taxon>
    </lineage>
</organism>
<evidence type="ECO:0000256" key="7">
    <source>
        <dbReference type="ARBA" id="ARBA00022840"/>
    </source>
</evidence>
<keyword evidence="5" id="KW-0547">Nucleotide-binding</keyword>
<dbReference type="InterPro" id="IPR027417">
    <property type="entry name" value="P-loop_NTPase"/>
</dbReference>
<evidence type="ECO:0000313" key="10">
    <source>
        <dbReference type="EnsemblPlants" id="Bo7g016290.1"/>
    </source>
</evidence>
<name>A0A0D3D3N0_BRAOL</name>
<proteinExistence type="inferred from homology"/>
<dbReference type="Gene3D" id="3.40.50.300">
    <property type="entry name" value="P-loop containing nucleotide triphosphate hydrolases"/>
    <property type="match status" value="1"/>
</dbReference>
<dbReference type="PANTHER" id="PTHR43442">
    <property type="entry name" value="GLUCONOKINASE-RELATED"/>
    <property type="match status" value="1"/>
</dbReference>
<evidence type="ECO:0000313" key="11">
    <source>
        <dbReference type="Proteomes" id="UP000032141"/>
    </source>
</evidence>
<dbReference type="Gramene" id="Bo7g016290.1">
    <property type="protein sequence ID" value="Bo7g016290.1"/>
    <property type="gene ID" value="Bo7g016290"/>
</dbReference>
<dbReference type="EnsemblPlants" id="Bo7g016290.1">
    <property type="protein sequence ID" value="Bo7g016290.1"/>
    <property type="gene ID" value="Bo7g016290"/>
</dbReference>
<comment type="catalytic activity">
    <reaction evidence="9">
        <text>D-gluconate + ATP = 6-phospho-D-gluconate + ADP + H(+)</text>
        <dbReference type="Rhea" id="RHEA:19433"/>
        <dbReference type="ChEBI" id="CHEBI:15378"/>
        <dbReference type="ChEBI" id="CHEBI:18391"/>
        <dbReference type="ChEBI" id="CHEBI:30616"/>
        <dbReference type="ChEBI" id="CHEBI:58759"/>
        <dbReference type="ChEBI" id="CHEBI:456216"/>
        <dbReference type="EC" id="2.7.1.12"/>
    </reaction>
</comment>
<comment type="pathway">
    <text evidence="1">Carbohydrate acid metabolism; D-gluconate degradation.</text>
</comment>
<dbReference type="PANTHER" id="PTHR43442:SF3">
    <property type="entry name" value="GLUCONOKINASE-RELATED"/>
    <property type="match status" value="1"/>
</dbReference>
<reference evidence="10" key="2">
    <citation type="submission" date="2015-03" db="UniProtKB">
        <authorList>
            <consortium name="EnsemblPlants"/>
        </authorList>
    </citation>
    <scope>IDENTIFICATION</scope>
</reference>
<evidence type="ECO:0000256" key="5">
    <source>
        <dbReference type="ARBA" id="ARBA00022741"/>
    </source>
</evidence>
<evidence type="ECO:0000256" key="3">
    <source>
        <dbReference type="ARBA" id="ARBA00012054"/>
    </source>
</evidence>
<comment type="similarity">
    <text evidence="2">Belongs to the gluconokinase GntK/GntV family.</text>
</comment>
<dbReference type="GO" id="GO:0046316">
    <property type="term" value="F:gluconokinase activity"/>
    <property type="evidence" value="ECO:0007669"/>
    <property type="project" value="UniProtKB-EC"/>
</dbReference>
<dbReference type="GO" id="GO:0005524">
    <property type="term" value="F:ATP binding"/>
    <property type="evidence" value="ECO:0007669"/>
    <property type="project" value="UniProtKB-KW"/>
</dbReference>
<dbReference type="HOGENOM" id="CLU_954252_0_0_1"/>
<protein>
    <recommendedName>
        <fullName evidence="3">gluconokinase</fullName>
        <ecNumber evidence="3">2.7.1.12</ecNumber>
    </recommendedName>
    <alternativeName>
        <fullName evidence="8">Gluconate kinase</fullName>
    </alternativeName>
</protein>
<sequence>MINFPELAKPTSSMESLQPIKFGSTQSYLWKPGYHIYQSGDITKFFSCTRTHRIKRILEEIIKHTQSHLWKDCTILRFNHYQPNQLRPEDILTKPQHPEEIIGDQQEFCKFIPCTGQHRIMRILINTNLPYLELLAFKLQQLFFLEFMHDIITIQAIQKIPRNLSYPLRPSRFNSKMLGEALASDFLDADDFHSLSNREKMRQGIALLDEGRIPWLEKFTREFERTFTQWRNHFSSMSIIEKTESYSSCKAKIVLLEGNADVIAARLQKRASKGEHFIPLTLLHSQLELLQG</sequence>
<keyword evidence="4" id="KW-0808">Transferase</keyword>
<dbReference type="STRING" id="109376.A0A0D3D3N0"/>
<evidence type="ECO:0000256" key="9">
    <source>
        <dbReference type="ARBA" id="ARBA00048090"/>
    </source>
</evidence>
<reference evidence="10 11" key="1">
    <citation type="journal article" date="2014" name="Genome Biol.">
        <title>Transcriptome and methylome profiling reveals relics of genome dominance in the mesopolyploid Brassica oleracea.</title>
        <authorList>
            <person name="Parkin I.A."/>
            <person name="Koh C."/>
            <person name="Tang H."/>
            <person name="Robinson S.J."/>
            <person name="Kagale S."/>
            <person name="Clarke W.E."/>
            <person name="Town C.D."/>
            <person name="Nixon J."/>
            <person name="Krishnakumar V."/>
            <person name="Bidwell S.L."/>
            <person name="Denoeud F."/>
            <person name="Belcram H."/>
            <person name="Links M.G."/>
            <person name="Just J."/>
            <person name="Clarke C."/>
            <person name="Bender T."/>
            <person name="Huebert T."/>
            <person name="Mason A.S."/>
            <person name="Pires J.C."/>
            <person name="Barker G."/>
            <person name="Moore J."/>
            <person name="Walley P.G."/>
            <person name="Manoli S."/>
            <person name="Batley J."/>
            <person name="Edwards D."/>
            <person name="Nelson M.N."/>
            <person name="Wang X."/>
            <person name="Paterson A.H."/>
            <person name="King G."/>
            <person name="Bancroft I."/>
            <person name="Chalhoub B."/>
            <person name="Sharpe A.G."/>
        </authorList>
    </citation>
    <scope>NUCLEOTIDE SEQUENCE</scope>
    <source>
        <strain evidence="10 11">cv. TO1000</strain>
    </source>
</reference>
<dbReference type="eggNOG" id="KOG3354">
    <property type="taxonomic scope" value="Eukaryota"/>
</dbReference>
<dbReference type="EC" id="2.7.1.12" evidence="3"/>
<evidence type="ECO:0000256" key="4">
    <source>
        <dbReference type="ARBA" id="ARBA00022679"/>
    </source>
</evidence>
<evidence type="ECO:0000256" key="8">
    <source>
        <dbReference type="ARBA" id="ARBA00029835"/>
    </source>
</evidence>
<dbReference type="InterPro" id="IPR006001">
    <property type="entry name" value="Therm_gnt_kin"/>
</dbReference>
<dbReference type="GO" id="GO:0005737">
    <property type="term" value="C:cytoplasm"/>
    <property type="evidence" value="ECO:0007669"/>
    <property type="project" value="TreeGrafter"/>
</dbReference>
<evidence type="ECO:0000256" key="2">
    <source>
        <dbReference type="ARBA" id="ARBA00008420"/>
    </source>
</evidence>
<dbReference type="UniPathway" id="UPA00792"/>
<keyword evidence="6" id="KW-0418">Kinase</keyword>
<keyword evidence="7" id="KW-0067">ATP-binding</keyword>